<dbReference type="EMBL" id="VSSQ01012137">
    <property type="protein sequence ID" value="MPM48526.1"/>
    <property type="molecule type" value="Genomic_DNA"/>
</dbReference>
<proteinExistence type="predicted"/>
<reference evidence="1" key="1">
    <citation type="submission" date="2019-08" db="EMBL/GenBank/DDBJ databases">
        <authorList>
            <person name="Kucharzyk K."/>
            <person name="Murdoch R.W."/>
            <person name="Higgins S."/>
            <person name="Loffler F."/>
        </authorList>
    </citation>
    <scope>NUCLEOTIDE SEQUENCE</scope>
</reference>
<gene>
    <name evidence="1" type="ORF">SDC9_95251</name>
</gene>
<evidence type="ECO:0000313" key="1">
    <source>
        <dbReference type="EMBL" id="MPM48526.1"/>
    </source>
</evidence>
<organism evidence="1">
    <name type="scientific">bioreactor metagenome</name>
    <dbReference type="NCBI Taxonomy" id="1076179"/>
    <lineage>
        <taxon>unclassified sequences</taxon>
        <taxon>metagenomes</taxon>
        <taxon>ecological metagenomes</taxon>
    </lineage>
</organism>
<dbReference type="AlphaFoldDB" id="A0A645A6F4"/>
<sequence>MDLSPLMTNLMSRMTDMLGDMTESDKAMLNSMKVTMVMEISNVNKATDFEIPAEALKAPEMPTVTEETAQ</sequence>
<comment type="caution">
    <text evidence="1">The sequence shown here is derived from an EMBL/GenBank/DDBJ whole genome shotgun (WGS) entry which is preliminary data.</text>
</comment>
<accession>A0A645A6F4</accession>
<name>A0A645A6F4_9ZZZZ</name>
<protein>
    <submittedName>
        <fullName evidence="1">Uncharacterized protein</fullName>
    </submittedName>
</protein>